<feature type="region of interest" description="Disordered" evidence="1">
    <location>
        <begin position="28"/>
        <end position="103"/>
    </location>
</feature>
<evidence type="ECO:0000313" key="2">
    <source>
        <dbReference type="EMBL" id="CKT47316.1"/>
    </source>
</evidence>
<dbReference type="Proteomes" id="UP000048948">
    <property type="component" value="Unassembled WGS sequence"/>
</dbReference>
<proteinExistence type="predicted"/>
<gene>
    <name evidence="2" type="ORF">ERS027646_03640</name>
</gene>
<accession>A0A655FG75</accession>
<organism evidence="2 3">
    <name type="scientific">Mycobacterium tuberculosis</name>
    <dbReference type="NCBI Taxonomy" id="1773"/>
    <lineage>
        <taxon>Bacteria</taxon>
        <taxon>Bacillati</taxon>
        <taxon>Actinomycetota</taxon>
        <taxon>Actinomycetes</taxon>
        <taxon>Mycobacteriales</taxon>
        <taxon>Mycobacteriaceae</taxon>
        <taxon>Mycobacterium</taxon>
        <taxon>Mycobacterium tuberculosis complex</taxon>
    </lineage>
</organism>
<protein>
    <submittedName>
        <fullName evidence="2">Membrane protein</fullName>
    </submittedName>
</protein>
<feature type="region of interest" description="Disordered" evidence="1">
    <location>
        <begin position="172"/>
        <end position="194"/>
    </location>
</feature>
<dbReference type="EMBL" id="CNGE01000894">
    <property type="protein sequence ID" value="CKT47316.1"/>
    <property type="molecule type" value="Genomic_DNA"/>
</dbReference>
<sequence length="194" mass="20791">MRGRAWSGRSARPGLRCCASRPGWAPVWGSPRTRSSRWPNDMGRQPRSRPVAMAQTPMTTSARRRCCGRAARSSRMPTSCPSTGPTDMRGRWRGGHRPVAARSPIPPAARPSCCVRSALATPGNWMSIGCGPSGAVAATIGGVRFRWAPNRTASCRTSSCAPRTLAASGFTQWSSEPAARASRSSSCRWSMGSR</sequence>
<evidence type="ECO:0000256" key="1">
    <source>
        <dbReference type="SAM" id="MobiDB-lite"/>
    </source>
</evidence>
<dbReference type="AlphaFoldDB" id="A0A655FG75"/>
<feature type="compositionally biased region" description="Polar residues" evidence="1">
    <location>
        <begin position="76"/>
        <end position="85"/>
    </location>
</feature>
<evidence type="ECO:0000313" key="3">
    <source>
        <dbReference type="Proteomes" id="UP000048948"/>
    </source>
</evidence>
<feature type="compositionally biased region" description="Low complexity" evidence="1">
    <location>
        <begin position="174"/>
        <end position="194"/>
    </location>
</feature>
<reference evidence="2 3" key="1">
    <citation type="submission" date="2015-03" db="EMBL/GenBank/DDBJ databases">
        <authorList>
            <consortium name="Pathogen Informatics"/>
        </authorList>
    </citation>
    <scope>NUCLEOTIDE SEQUENCE [LARGE SCALE GENOMIC DNA]</scope>
    <source>
        <strain evidence="2 3">Bir 172</strain>
    </source>
</reference>
<name>A0A655FG75_MYCTX</name>